<evidence type="ECO:0000313" key="1">
    <source>
        <dbReference type="EMBL" id="RGR59625.1"/>
    </source>
</evidence>
<dbReference type="EMBL" id="QRUK01000007">
    <property type="protein sequence ID" value="RGR59625.1"/>
    <property type="molecule type" value="Genomic_DNA"/>
</dbReference>
<gene>
    <name evidence="1" type="ORF">DWY33_05800</name>
</gene>
<protein>
    <submittedName>
        <fullName evidence="1">Uncharacterized protein</fullName>
    </submittedName>
</protein>
<dbReference type="AlphaFoldDB" id="A0A412F2L0"/>
<proteinExistence type="predicted"/>
<dbReference type="RefSeq" id="WP_118397922.1">
    <property type="nucleotide sequence ID" value="NZ_QRUK01000007.1"/>
</dbReference>
<name>A0A412F2L0_9FIRM</name>
<accession>A0A412F2L0</accession>
<evidence type="ECO:0000313" key="2">
    <source>
        <dbReference type="Proteomes" id="UP000283652"/>
    </source>
</evidence>
<reference evidence="1 2" key="1">
    <citation type="submission" date="2018-08" db="EMBL/GenBank/DDBJ databases">
        <title>A genome reference for cultivated species of the human gut microbiota.</title>
        <authorList>
            <person name="Zou Y."/>
            <person name="Xue W."/>
            <person name="Luo G."/>
        </authorList>
    </citation>
    <scope>NUCLEOTIDE SEQUENCE [LARGE SCALE GENOMIC DNA]</scope>
    <source>
        <strain evidence="1 2">AF25-11</strain>
    </source>
</reference>
<comment type="caution">
    <text evidence="1">The sequence shown here is derived from an EMBL/GenBank/DDBJ whole genome shotgun (WGS) entry which is preliminary data.</text>
</comment>
<dbReference type="InterPro" id="IPR043740">
    <property type="entry name" value="DUF5685"/>
</dbReference>
<organism evidence="1 2">
    <name type="scientific">Dorea formicigenerans</name>
    <dbReference type="NCBI Taxonomy" id="39486"/>
    <lineage>
        <taxon>Bacteria</taxon>
        <taxon>Bacillati</taxon>
        <taxon>Bacillota</taxon>
        <taxon>Clostridia</taxon>
        <taxon>Lachnospirales</taxon>
        <taxon>Lachnospiraceae</taxon>
        <taxon>Dorea</taxon>
    </lineage>
</organism>
<dbReference type="Pfam" id="PF18937">
    <property type="entry name" value="DUF5685"/>
    <property type="match status" value="1"/>
</dbReference>
<dbReference type="Proteomes" id="UP000283652">
    <property type="component" value="Unassembled WGS sequence"/>
</dbReference>
<sequence>MFGYIAINKAEMKFKDYDMYQAYYCGLCRRLKECYGKRGQLTLSYDMTFLIVLLTGLYEPKTVTGETRCIAHPLEKHPTKINKYTDYAASMNLILSYYKCKDDWTDERKKKGYIAAKALEPKIKKIESNYPEKVRLIRSKLEEINQYEKKGETNLDLMAGLFGDIMAEIFAWEPDAWELSLRKIGFFLGKFIYLMDAYEDVEKDIGNNSYNPLKEVFLQKTPEQFATECRTLLTMMMAECSREFEQLPILLHADILRNILYSGVWCRYTMVTSKRYEKQNKENNHE</sequence>